<evidence type="ECO:0000259" key="8">
    <source>
        <dbReference type="PROSITE" id="PS51736"/>
    </source>
</evidence>
<dbReference type="SMART" id="SM00857">
    <property type="entry name" value="Resolvase"/>
    <property type="match status" value="1"/>
</dbReference>
<dbReference type="PATRIC" id="fig|1339280.3.peg.4918"/>
<dbReference type="PROSITE" id="PS51736">
    <property type="entry name" value="RECOMBINASES_3"/>
    <property type="match status" value="1"/>
</dbReference>
<keyword evidence="2" id="KW-0229">DNA integration</keyword>
<name>A0A016BME6_BACFG</name>
<dbReference type="RefSeq" id="WP_032571943.1">
    <property type="nucleotide sequence ID" value="NZ_JGDM01000198.1"/>
</dbReference>
<dbReference type="InterPro" id="IPR006119">
    <property type="entry name" value="Resolv_N"/>
</dbReference>
<sequence length="199" mass="22302">MKIGYARVSSREQNLDLQIQTLEESGCELIFKEKISGVADKRPELEKCLDHLRKGDVLVVYKLDRLGRSLRSILWTIDRLKKNDIAFVSLKDNISTEGPAGELMANIIGACAQFERDIIVERCKDGRRIAKEKGVKFGRPPKKVNNKNTEKVDSCAKLYLAGSSLSAIKKALGIGSYETIYRFLALKGISPSRSKSKRK</sequence>
<feature type="active site" description="O-(5'-phospho-DNA)-serine intermediate" evidence="6 7">
    <location>
        <position position="9"/>
    </location>
</feature>
<evidence type="ECO:0000256" key="4">
    <source>
        <dbReference type="ARBA" id="ARBA00023125"/>
    </source>
</evidence>
<reference evidence="9 10" key="1">
    <citation type="submission" date="2014-02" db="EMBL/GenBank/DDBJ databases">
        <authorList>
            <person name="Sears C."/>
            <person name="Carroll K."/>
            <person name="Sack B.R."/>
            <person name="Qadri F."/>
            <person name="Myers L.L."/>
            <person name="Chung G.-T."/>
            <person name="Escheverria P."/>
            <person name="Fraser C.M."/>
            <person name="Sadzewicz L."/>
            <person name="Shefchek K.A."/>
            <person name="Tallon L."/>
            <person name="Das S.P."/>
            <person name="Daugherty S."/>
            <person name="Mongodin E.F."/>
        </authorList>
    </citation>
    <scope>NUCLEOTIDE SEQUENCE [LARGE SCALE GENOMIC DNA]</scope>
    <source>
        <strain evidence="9 10">2-F-2 #4</strain>
    </source>
</reference>
<dbReference type="GO" id="GO:0015074">
    <property type="term" value="P:DNA integration"/>
    <property type="evidence" value="ECO:0007669"/>
    <property type="project" value="UniProtKB-KW"/>
</dbReference>
<dbReference type="PANTHER" id="PTHR30461">
    <property type="entry name" value="DNA-INVERTASE FROM LAMBDOID PROPHAGE"/>
    <property type="match status" value="1"/>
</dbReference>
<dbReference type="GO" id="GO:0003677">
    <property type="term" value="F:DNA binding"/>
    <property type="evidence" value="ECO:0007669"/>
    <property type="project" value="UniProtKB-KW"/>
</dbReference>
<dbReference type="EMBL" id="JGDM01000198">
    <property type="protein sequence ID" value="EXZ41696.1"/>
    <property type="molecule type" value="Genomic_DNA"/>
</dbReference>
<evidence type="ECO:0000256" key="5">
    <source>
        <dbReference type="ARBA" id="ARBA00023172"/>
    </source>
</evidence>
<dbReference type="InterPro" id="IPR006118">
    <property type="entry name" value="Recombinase_CS"/>
</dbReference>
<dbReference type="PANTHER" id="PTHR30461:SF2">
    <property type="entry name" value="SERINE RECOMBINASE PINE-RELATED"/>
    <property type="match status" value="1"/>
</dbReference>
<dbReference type="SUPFAM" id="SSF53041">
    <property type="entry name" value="Resolvase-like"/>
    <property type="match status" value="1"/>
</dbReference>
<keyword evidence="3" id="KW-0230">DNA invertase</keyword>
<proteinExistence type="inferred from homology"/>
<protein>
    <submittedName>
        <fullName evidence="9">Resolvase, N terminal domain protein</fullName>
    </submittedName>
</protein>
<dbReference type="InterPro" id="IPR050639">
    <property type="entry name" value="SSR_resolvase"/>
</dbReference>
<dbReference type="InterPro" id="IPR036162">
    <property type="entry name" value="Resolvase-like_N_sf"/>
</dbReference>
<dbReference type="PROSITE" id="PS00397">
    <property type="entry name" value="RECOMBINASES_1"/>
    <property type="match status" value="1"/>
</dbReference>
<evidence type="ECO:0000256" key="2">
    <source>
        <dbReference type="ARBA" id="ARBA00022908"/>
    </source>
</evidence>
<evidence type="ECO:0000256" key="7">
    <source>
        <dbReference type="PROSITE-ProRule" id="PRU10137"/>
    </source>
</evidence>
<dbReference type="AlphaFoldDB" id="A0A016BME6"/>
<evidence type="ECO:0000256" key="1">
    <source>
        <dbReference type="ARBA" id="ARBA00009913"/>
    </source>
</evidence>
<dbReference type="Gene3D" id="3.40.50.1390">
    <property type="entry name" value="Resolvase, N-terminal catalytic domain"/>
    <property type="match status" value="1"/>
</dbReference>
<accession>A0A016BME6</accession>
<dbReference type="GO" id="GO:0000150">
    <property type="term" value="F:DNA strand exchange activity"/>
    <property type="evidence" value="ECO:0007669"/>
    <property type="project" value="UniProtKB-KW"/>
</dbReference>
<evidence type="ECO:0000256" key="6">
    <source>
        <dbReference type="PIRSR" id="PIRSR606118-50"/>
    </source>
</evidence>
<evidence type="ECO:0000256" key="3">
    <source>
        <dbReference type="ARBA" id="ARBA00023100"/>
    </source>
</evidence>
<dbReference type="Proteomes" id="UP000022272">
    <property type="component" value="Unassembled WGS sequence"/>
</dbReference>
<evidence type="ECO:0000313" key="10">
    <source>
        <dbReference type="Proteomes" id="UP000022272"/>
    </source>
</evidence>
<comment type="caution">
    <text evidence="9">The sequence shown here is derived from an EMBL/GenBank/DDBJ whole genome shotgun (WGS) entry which is preliminary data.</text>
</comment>
<organism evidence="9 10">
    <name type="scientific">Bacteroides fragilis str. 2-F-2 #4</name>
    <dbReference type="NCBI Taxonomy" id="1339280"/>
    <lineage>
        <taxon>Bacteria</taxon>
        <taxon>Pseudomonadati</taxon>
        <taxon>Bacteroidota</taxon>
        <taxon>Bacteroidia</taxon>
        <taxon>Bacteroidales</taxon>
        <taxon>Bacteroidaceae</taxon>
        <taxon>Bacteroides</taxon>
    </lineage>
</organism>
<feature type="domain" description="Resolvase/invertase-type recombinase catalytic" evidence="8">
    <location>
        <begin position="1"/>
        <end position="134"/>
    </location>
</feature>
<gene>
    <name evidence="9" type="ORF">M076_5192</name>
</gene>
<keyword evidence="4" id="KW-0238">DNA-binding</keyword>
<comment type="similarity">
    <text evidence="1">Belongs to the site-specific recombinase resolvase family.</text>
</comment>
<keyword evidence="5" id="KW-0233">DNA recombination</keyword>
<dbReference type="FunFam" id="3.40.50.1390:FF:000001">
    <property type="entry name" value="DNA recombinase"/>
    <property type="match status" value="1"/>
</dbReference>
<dbReference type="Pfam" id="PF00239">
    <property type="entry name" value="Resolvase"/>
    <property type="match status" value="1"/>
</dbReference>
<dbReference type="PROSITE" id="PS00398">
    <property type="entry name" value="RECOMBINASES_2"/>
    <property type="match status" value="1"/>
</dbReference>
<evidence type="ECO:0000313" key="9">
    <source>
        <dbReference type="EMBL" id="EXZ41696.1"/>
    </source>
</evidence>
<dbReference type="CDD" id="cd03768">
    <property type="entry name" value="SR_ResInv"/>
    <property type="match status" value="1"/>
</dbReference>